<protein>
    <submittedName>
        <fullName evidence="2">Zn(2)-C6 fungal-type domain-containing protein</fullName>
    </submittedName>
</protein>
<organism evidence="2 3">
    <name type="scientific">Favolaschia claudopus</name>
    <dbReference type="NCBI Taxonomy" id="2862362"/>
    <lineage>
        <taxon>Eukaryota</taxon>
        <taxon>Fungi</taxon>
        <taxon>Dikarya</taxon>
        <taxon>Basidiomycota</taxon>
        <taxon>Agaricomycotina</taxon>
        <taxon>Agaricomycetes</taxon>
        <taxon>Agaricomycetidae</taxon>
        <taxon>Agaricales</taxon>
        <taxon>Marasmiineae</taxon>
        <taxon>Mycenaceae</taxon>
        <taxon>Favolaschia</taxon>
    </lineage>
</organism>
<evidence type="ECO:0000313" key="3">
    <source>
        <dbReference type="Proteomes" id="UP001362999"/>
    </source>
</evidence>
<proteinExistence type="predicted"/>
<accession>A0AAW0A983</accession>
<dbReference type="AlphaFoldDB" id="A0AAW0A983"/>
<reference evidence="2 3" key="1">
    <citation type="journal article" date="2024" name="J Genomics">
        <title>Draft genome sequencing and assembly of Favolaschia claudopus CIRM-BRFM 2984 isolated from oak limbs.</title>
        <authorList>
            <person name="Navarro D."/>
            <person name="Drula E."/>
            <person name="Chaduli D."/>
            <person name="Cazenave R."/>
            <person name="Ahrendt S."/>
            <person name="Wang J."/>
            <person name="Lipzen A."/>
            <person name="Daum C."/>
            <person name="Barry K."/>
            <person name="Grigoriev I.V."/>
            <person name="Favel A."/>
            <person name="Rosso M.N."/>
            <person name="Martin F."/>
        </authorList>
    </citation>
    <scope>NUCLEOTIDE SEQUENCE [LARGE SCALE GENOMIC DNA]</scope>
    <source>
        <strain evidence="2 3">CIRM-BRFM 2984</strain>
    </source>
</reference>
<keyword evidence="1" id="KW-1133">Transmembrane helix</keyword>
<evidence type="ECO:0000313" key="2">
    <source>
        <dbReference type="EMBL" id="KAK7005706.1"/>
    </source>
</evidence>
<gene>
    <name evidence="2" type="ORF">R3P38DRAFT_3039114</name>
</gene>
<comment type="caution">
    <text evidence="2">The sequence shown here is derived from an EMBL/GenBank/DDBJ whole genome shotgun (WGS) entry which is preliminary data.</text>
</comment>
<name>A0AAW0A983_9AGAR</name>
<dbReference type="Proteomes" id="UP001362999">
    <property type="component" value="Unassembled WGS sequence"/>
</dbReference>
<dbReference type="EMBL" id="JAWWNJ010000077">
    <property type="protein sequence ID" value="KAK7005706.1"/>
    <property type="molecule type" value="Genomic_DNA"/>
</dbReference>
<feature type="transmembrane region" description="Helical" evidence="1">
    <location>
        <begin position="77"/>
        <end position="98"/>
    </location>
</feature>
<keyword evidence="1" id="KW-0472">Membrane</keyword>
<sequence length="508" mass="55323">MIILDETEPGSSKLAAAPAPTLRFPDPVAGRSSVQLPSYEETQLQQRLNHSNSSLSTLVSFRKPSFPRRFDSRCGRISFIALAIYVLLTLTIGIPLLVTQLRLRRQARQPPPNYSPLFLDENQAADPLPVVGAPMVMAASTMKCDVWDSQYPLPEGRLFRATARHTLPYDGGVFAIRSNGTEGETPFVFGQHNLTVSLNPDPTERDVVFAVSLTASSFSMLKRAHMCFSPNGPGRGLAVYMPSSLLSSDVQAFDIKLYFPQKPPATLVPGSLIIYLPMFRQIYGDLGDRINFGIINIAGAGLDIMCNHLRANQIAVRSSYASISGSFEATQSLQLDNIQGSILANSTLYNDPTTQIPTYLVMDTGNGDLVAGVTMVSSKPTLAPKFNFNAQTFNGTLFLDVGHDRNTMPAVLQLQAQNNQGHAFVTLDKKYTGAVDLHSKLSQTIFDYSEVKSVAPTGGWRVQLDSNSTSGARGWVGTGLRPKYFDPDRDGKVTVVSALSSIGLWILP</sequence>
<keyword evidence="3" id="KW-1185">Reference proteome</keyword>
<evidence type="ECO:0000256" key="1">
    <source>
        <dbReference type="SAM" id="Phobius"/>
    </source>
</evidence>
<keyword evidence="1" id="KW-0812">Transmembrane</keyword>